<protein>
    <recommendedName>
        <fullName evidence="1">acetate--CoA ligase</fullName>
        <ecNumber evidence="1">6.2.1.1</ecNumber>
    </recommendedName>
</protein>
<dbReference type="InterPro" id="IPR025110">
    <property type="entry name" value="AMP-bd_C"/>
</dbReference>
<keyword evidence="9" id="KW-1185">Reference proteome</keyword>
<evidence type="ECO:0000256" key="1">
    <source>
        <dbReference type="ARBA" id="ARBA00013275"/>
    </source>
</evidence>
<dbReference type="OrthoDB" id="9765680at2"/>
<feature type="domain" description="AMP-binding enzyme C-terminal" evidence="7">
    <location>
        <begin position="478"/>
        <end position="556"/>
    </location>
</feature>
<dbReference type="PROSITE" id="PS00455">
    <property type="entry name" value="AMP_BINDING"/>
    <property type="match status" value="1"/>
</dbReference>
<proteinExistence type="predicted"/>
<dbReference type="InterPro" id="IPR045851">
    <property type="entry name" value="AMP-bd_C_sf"/>
</dbReference>
<evidence type="ECO:0000256" key="5">
    <source>
        <dbReference type="ARBA" id="ARBA00022990"/>
    </source>
</evidence>
<dbReference type="GO" id="GO:0006085">
    <property type="term" value="P:acetyl-CoA biosynthetic process"/>
    <property type="evidence" value="ECO:0007669"/>
    <property type="project" value="TreeGrafter"/>
</dbReference>
<dbReference type="InterPro" id="IPR020845">
    <property type="entry name" value="AMP-binding_CS"/>
</dbReference>
<evidence type="ECO:0000256" key="3">
    <source>
        <dbReference type="ARBA" id="ARBA00022741"/>
    </source>
</evidence>
<dbReference type="Proteomes" id="UP000183658">
    <property type="component" value="Unassembled WGS sequence"/>
</dbReference>
<name>A0A1H9JX04_FLAFI</name>
<dbReference type="NCBIfam" id="NF003313">
    <property type="entry name" value="PRK04319.1"/>
    <property type="match status" value="1"/>
</dbReference>
<keyword evidence="2" id="KW-0436">Ligase</keyword>
<evidence type="ECO:0000313" key="9">
    <source>
        <dbReference type="Proteomes" id="UP000183658"/>
    </source>
</evidence>
<evidence type="ECO:0000259" key="7">
    <source>
        <dbReference type="Pfam" id="PF13193"/>
    </source>
</evidence>
<dbReference type="Gene3D" id="3.40.50.12780">
    <property type="entry name" value="N-terminal domain of ligase-like"/>
    <property type="match status" value="1"/>
</dbReference>
<dbReference type="Pfam" id="PF13193">
    <property type="entry name" value="AMP-binding_C"/>
    <property type="match status" value="1"/>
</dbReference>
<evidence type="ECO:0000259" key="6">
    <source>
        <dbReference type="Pfam" id="PF00501"/>
    </source>
</evidence>
<dbReference type="GO" id="GO:0003987">
    <property type="term" value="F:acetate-CoA ligase activity"/>
    <property type="evidence" value="ECO:0007669"/>
    <property type="project" value="UniProtKB-EC"/>
</dbReference>
<evidence type="ECO:0000256" key="2">
    <source>
        <dbReference type="ARBA" id="ARBA00022598"/>
    </source>
</evidence>
<evidence type="ECO:0000256" key="4">
    <source>
        <dbReference type="ARBA" id="ARBA00022840"/>
    </source>
</evidence>
<dbReference type="GO" id="GO:0005829">
    <property type="term" value="C:cytosol"/>
    <property type="evidence" value="ECO:0007669"/>
    <property type="project" value="TreeGrafter"/>
</dbReference>
<sequence>MYSINNSETIQYNLRDYDKVKATFSWKYCARELSGLPDGKGLNIAHEAVDRHAQNHLKDTVALRFIKKDRSTEDFTYSDLKIQSSKFANVLKKLKVKKGERVFSLTGRIPELYITALGTLKYTAVFCPLFSVFGPEPIYQRVSKGDVTLLVTTSKLYEKKVKQLVERLPSLQYIILTDATEHLSDKILSFSTLMDQAGTDFKIPETNPEDAALLHFTSGTTGMPKGVLHVHHAVFTHYITGKYVLDFHEGDRFWCTADPGWVTGTSYGIIAPLVCGVTSIIDEAEFNAIRWYSILEEQKVTTWYTAPTAIRRLMRMEDIKPKEAYNLENLKSILSVGEPLNAEAVIWGEENFGFPILDNWWQTETGGIMIANYPSMKVKPGSMGKPLPGVEIAIAQVNGKQLKIITDPNVQGQLVLKKGFPSLFRAYLHEEERYKKCFIGEWYLSGDLAKKDAEGYFWFIGRADDIIKTSGHMVGPFEVESTLMRHPAVAEVAVIGKPEPNIGELVKAFVVLKDGNEANEQMKMDIIGFARKEMGPAVAPKEIEFVESVPKTRSGKILRRLLKARELGLPEGDISTLEES</sequence>
<accession>A0A1H9JX04</accession>
<keyword evidence="3" id="KW-0547">Nucleotide-binding</keyword>
<dbReference type="GO" id="GO:0005524">
    <property type="term" value="F:ATP binding"/>
    <property type="evidence" value="ECO:0007669"/>
    <property type="project" value="UniProtKB-KW"/>
</dbReference>
<dbReference type="PANTHER" id="PTHR24095:SF14">
    <property type="entry name" value="ACETYL-COENZYME A SYNTHETASE 1"/>
    <property type="match status" value="1"/>
</dbReference>
<dbReference type="EC" id="6.2.1.1" evidence="1"/>
<dbReference type="AlphaFoldDB" id="A0A1H9JX04"/>
<dbReference type="SUPFAM" id="SSF56801">
    <property type="entry name" value="Acetyl-CoA synthetase-like"/>
    <property type="match status" value="1"/>
</dbReference>
<gene>
    <name evidence="8" type="ORF">SAMN05444355_10589</name>
</gene>
<evidence type="ECO:0000313" key="8">
    <source>
        <dbReference type="EMBL" id="SEQ91388.1"/>
    </source>
</evidence>
<dbReference type="Pfam" id="PF00501">
    <property type="entry name" value="AMP-binding"/>
    <property type="match status" value="1"/>
</dbReference>
<dbReference type="EMBL" id="FOFZ01000005">
    <property type="protein sequence ID" value="SEQ91388.1"/>
    <property type="molecule type" value="Genomic_DNA"/>
</dbReference>
<feature type="domain" description="AMP-dependent synthetase/ligase" evidence="6">
    <location>
        <begin position="50"/>
        <end position="428"/>
    </location>
</feature>
<reference evidence="9" key="1">
    <citation type="submission" date="2016-10" db="EMBL/GenBank/DDBJ databases">
        <authorList>
            <person name="Varghese N."/>
            <person name="Submissions S."/>
        </authorList>
    </citation>
    <scope>NUCLEOTIDE SEQUENCE [LARGE SCALE GENOMIC DNA]</scope>
    <source>
        <strain evidence="9">DSM 15719</strain>
    </source>
</reference>
<dbReference type="Gene3D" id="3.30.300.30">
    <property type="match status" value="1"/>
</dbReference>
<keyword evidence="5" id="KW-0007">Acetylation</keyword>
<dbReference type="InterPro" id="IPR042099">
    <property type="entry name" value="ANL_N_sf"/>
</dbReference>
<keyword evidence="4" id="KW-0067">ATP-binding</keyword>
<dbReference type="PANTHER" id="PTHR24095">
    <property type="entry name" value="ACETYL-COENZYME A SYNTHETASE"/>
    <property type="match status" value="1"/>
</dbReference>
<organism evidence="8 9">
    <name type="scientific">Flavobacterium frigoris</name>
    <dbReference type="NCBI Taxonomy" id="229204"/>
    <lineage>
        <taxon>Bacteria</taxon>
        <taxon>Pseudomonadati</taxon>
        <taxon>Bacteroidota</taxon>
        <taxon>Flavobacteriia</taxon>
        <taxon>Flavobacteriales</taxon>
        <taxon>Flavobacteriaceae</taxon>
        <taxon>Flavobacterium</taxon>
    </lineage>
</organism>
<dbReference type="RefSeq" id="WP_074723109.1">
    <property type="nucleotide sequence ID" value="NZ_CBCRVS010000004.1"/>
</dbReference>
<dbReference type="InterPro" id="IPR000873">
    <property type="entry name" value="AMP-dep_synth/lig_dom"/>
</dbReference>